<evidence type="ECO:0000313" key="1">
    <source>
        <dbReference type="EMBL" id="GBP97426.1"/>
    </source>
</evidence>
<sequence>MCHQIIKRPPSAAATIPSPEVSALCHWSATSILSTVLPSGSRPIGRLGESIPAQGMAIARTIPDPGKWQPGICPGEPINAEAFRGGML</sequence>
<comment type="caution">
    <text evidence="1">The sequence shown here is derived from an EMBL/GenBank/DDBJ whole genome shotgun (WGS) entry which is preliminary data.</text>
</comment>
<evidence type="ECO:0000313" key="2">
    <source>
        <dbReference type="Proteomes" id="UP000299102"/>
    </source>
</evidence>
<dbReference type="Proteomes" id="UP000299102">
    <property type="component" value="Unassembled WGS sequence"/>
</dbReference>
<reference evidence="1 2" key="1">
    <citation type="journal article" date="2019" name="Commun. Biol.">
        <title>The bagworm genome reveals a unique fibroin gene that provides high tensile strength.</title>
        <authorList>
            <person name="Kono N."/>
            <person name="Nakamura H."/>
            <person name="Ohtoshi R."/>
            <person name="Tomita M."/>
            <person name="Numata K."/>
            <person name="Arakawa K."/>
        </authorList>
    </citation>
    <scope>NUCLEOTIDE SEQUENCE [LARGE SCALE GENOMIC DNA]</scope>
</reference>
<accession>A0A4C2A9S2</accession>
<dbReference type="AlphaFoldDB" id="A0A4C2A9S2"/>
<proteinExistence type="predicted"/>
<name>A0A4C2A9S2_EUMVA</name>
<dbReference type="EMBL" id="BGZK01002934">
    <property type="protein sequence ID" value="GBP97426.1"/>
    <property type="molecule type" value="Genomic_DNA"/>
</dbReference>
<organism evidence="1 2">
    <name type="scientific">Eumeta variegata</name>
    <name type="common">Bagworm moth</name>
    <name type="synonym">Eumeta japonica</name>
    <dbReference type="NCBI Taxonomy" id="151549"/>
    <lineage>
        <taxon>Eukaryota</taxon>
        <taxon>Metazoa</taxon>
        <taxon>Ecdysozoa</taxon>
        <taxon>Arthropoda</taxon>
        <taxon>Hexapoda</taxon>
        <taxon>Insecta</taxon>
        <taxon>Pterygota</taxon>
        <taxon>Neoptera</taxon>
        <taxon>Endopterygota</taxon>
        <taxon>Lepidoptera</taxon>
        <taxon>Glossata</taxon>
        <taxon>Ditrysia</taxon>
        <taxon>Tineoidea</taxon>
        <taxon>Psychidae</taxon>
        <taxon>Oiketicinae</taxon>
        <taxon>Eumeta</taxon>
    </lineage>
</organism>
<gene>
    <name evidence="1" type="ORF">EVAR_61132_1</name>
</gene>
<protein>
    <submittedName>
        <fullName evidence="1">Uncharacterized protein</fullName>
    </submittedName>
</protein>
<keyword evidence="2" id="KW-1185">Reference proteome</keyword>